<feature type="signal peptide" evidence="2">
    <location>
        <begin position="1"/>
        <end position="19"/>
    </location>
</feature>
<sequence>MHLSSVVISAVGLASIAFAAPNPSGTTATPPDCTFTATRKWTHGLAAVVKEHSTWTTQAMTVDCHGCTAYAVKTVYIKPGGGYTDRASKTKVFPAKAGVVGTKWEYVCRTGTPEAGDDSAAKPAIQAKPAPSRFNWKDKAKPAAPGFNWKDRAKPKEASEKPAETEKDS</sequence>
<organism evidence="3 4">
    <name type="scientific">Orbilia javanica</name>
    <dbReference type="NCBI Taxonomy" id="47235"/>
    <lineage>
        <taxon>Eukaryota</taxon>
        <taxon>Fungi</taxon>
        <taxon>Dikarya</taxon>
        <taxon>Ascomycota</taxon>
        <taxon>Pezizomycotina</taxon>
        <taxon>Orbiliomycetes</taxon>
        <taxon>Orbiliales</taxon>
        <taxon>Orbiliaceae</taxon>
        <taxon>Orbilia</taxon>
    </lineage>
</organism>
<dbReference type="AlphaFoldDB" id="A0AAN8MP17"/>
<feature type="chain" id="PRO_5042856840" evidence="2">
    <location>
        <begin position="20"/>
        <end position="169"/>
    </location>
</feature>
<evidence type="ECO:0000313" key="4">
    <source>
        <dbReference type="Proteomes" id="UP001313282"/>
    </source>
</evidence>
<keyword evidence="4" id="KW-1185">Reference proteome</keyword>
<dbReference type="EMBL" id="JAVHNR010000006">
    <property type="protein sequence ID" value="KAK6339735.1"/>
    <property type="molecule type" value="Genomic_DNA"/>
</dbReference>
<name>A0AAN8MP17_9PEZI</name>
<evidence type="ECO:0000256" key="2">
    <source>
        <dbReference type="SAM" id="SignalP"/>
    </source>
</evidence>
<proteinExistence type="predicted"/>
<feature type="region of interest" description="Disordered" evidence="1">
    <location>
        <begin position="112"/>
        <end position="169"/>
    </location>
</feature>
<dbReference type="Proteomes" id="UP001313282">
    <property type="component" value="Unassembled WGS sequence"/>
</dbReference>
<protein>
    <submittedName>
        <fullName evidence="3">Uncharacterized protein</fullName>
    </submittedName>
</protein>
<evidence type="ECO:0000313" key="3">
    <source>
        <dbReference type="EMBL" id="KAK6339735.1"/>
    </source>
</evidence>
<reference evidence="3 4" key="1">
    <citation type="submission" date="2019-10" db="EMBL/GenBank/DDBJ databases">
        <authorList>
            <person name="Palmer J.M."/>
        </authorList>
    </citation>
    <scope>NUCLEOTIDE SEQUENCE [LARGE SCALE GENOMIC DNA]</scope>
    <source>
        <strain evidence="3 4">TWF718</strain>
    </source>
</reference>
<keyword evidence="2" id="KW-0732">Signal</keyword>
<feature type="compositionally biased region" description="Low complexity" evidence="1">
    <location>
        <begin position="121"/>
        <end position="131"/>
    </location>
</feature>
<feature type="compositionally biased region" description="Basic and acidic residues" evidence="1">
    <location>
        <begin position="149"/>
        <end position="169"/>
    </location>
</feature>
<accession>A0AAN8MP17</accession>
<evidence type="ECO:0000256" key="1">
    <source>
        <dbReference type="SAM" id="MobiDB-lite"/>
    </source>
</evidence>
<gene>
    <name evidence="3" type="ORF">TWF718_009129</name>
</gene>
<comment type="caution">
    <text evidence="3">The sequence shown here is derived from an EMBL/GenBank/DDBJ whole genome shotgun (WGS) entry which is preliminary data.</text>
</comment>